<name>A0A1E4SU28_9ASCO</name>
<comment type="similarity">
    <text evidence="1 5 7">Belongs to the IPP transferase family.</text>
</comment>
<evidence type="ECO:0000256" key="4">
    <source>
        <dbReference type="ARBA" id="ARBA00022840"/>
    </source>
</evidence>
<dbReference type="GO" id="GO:0006400">
    <property type="term" value="P:tRNA modification"/>
    <property type="evidence" value="ECO:0007669"/>
    <property type="project" value="TreeGrafter"/>
</dbReference>
<accession>A0A1E4SU28</accession>
<dbReference type="PANTHER" id="PTHR11088:SF89">
    <property type="entry name" value="TRNA DIMETHYLALLYLTRANSFERASE"/>
    <property type="match status" value="1"/>
</dbReference>
<dbReference type="InterPro" id="IPR018022">
    <property type="entry name" value="IPT"/>
</dbReference>
<comment type="function">
    <text evidence="5">Catalyzes the transfer of a dimethylallyl group onto the adenine at position 37.</text>
</comment>
<keyword evidence="5 6" id="KW-0819">tRNA processing</keyword>
<feature type="region of interest" description="Disordered" evidence="8">
    <location>
        <begin position="443"/>
        <end position="466"/>
    </location>
</feature>
<keyword evidence="10" id="KW-1185">Reference proteome</keyword>
<evidence type="ECO:0000256" key="5">
    <source>
        <dbReference type="PIRNR" id="PIRNR039110"/>
    </source>
</evidence>
<evidence type="ECO:0000256" key="1">
    <source>
        <dbReference type="ARBA" id="ARBA00005842"/>
    </source>
</evidence>
<keyword evidence="2 5" id="KW-0808">Transferase</keyword>
<proteinExistence type="inferred from homology"/>
<evidence type="ECO:0000256" key="3">
    <source>
        <dbReference type="ARBA" id="ARBA00022741"/>
    </source>
</evidence>
<dbReference type="EC" id="2.5.1.75" evidence="5 6"/>
<evidence type="ECO:0000313" key="9">
    <source>
        <dbReference type="EMBL" id="ODV83009.1"/>
    </source>
</evidence>
<dbReference type="PANTHER" id="PTHR11088">
    <property type="entry name" value="TRNA DIMETHYLALLYLTRANSFERASE"/>
    <property type="match status" value="1"/>
</dbReference>
<dbReference type="NCBIfam" id="TIGR00174">
    <property type="entry name" value="miaA"/>
    <property type="match status" value="1"/>
</dbReference>
<comment type="catalytic activity">
    <reaction evidence="5 6">
        <text>adenosine(37) in tRNA + dimethylallyl diphosphate = N(6)-dimethylallyladenosine(37) in tRNA + diphosphate</text>
        <dbReference type="Rhea" id="RHEA:26482"/>
        <dbReference type="Rhea" id="RHEA-COMP:10162"/>
        <dbReference type="Rhea" id="RHEA-COMP:10375"/>
        <dbReference type="ChEBI" id="CHEBI:33019"/>
        <dbReference type="ChEBI" id="CHEBI:57623"/>
        <dbReference type="ChEBI" id="CHEBI:74411"/>
        <dbReference type="ChEBI" id="CHEBI:74415"/>
        <dbReference type="EC" id="2.5.1.75"/>
    </reaction>
</comment>
<organism evidence="9 10">
    <name type="scientific">[Candida] arabinofermentans NRRL YB-2248</name>
    <dbReference type="NCBI Taxonomy" id="983967"/>
    <lineage>
        <taxon>Eukaryota</taxon>
        <taxon>Fungi</taxon>
        <taxon>Dikarya</taxon>
        <taxon>Ascomycota</taxon>
        <taxon>Saccharomycotina</taxon>
        <taxon>Pichiomycetes</taxon>
        <taxon>Pichiales</taxon>
        <taxon>Pichiaceae</taxon>
        <taxon>Ogataea</taxon>
        <taxon>Ogataea/Candida clade</taxon>
    </lineage>
</organism>
<dbReference type="GO" id="GO:0005739">
    <property type="term" value="C:mitochondrion"/>
    <property type="evidence" value="ECO:0007669"/>
    <property type="project" value="TreeGrafter"/>
</dbReference>
<keyword evidence="3 5" id="KW-0547">Nucleotide-binding</keyword>
<dbReference type="GO" id="GO:0052381">
    <property type="term" value="F:tRNA dimethylallyltransferase activity"/>
    <property type="evidence" value="ECO:0007669"/>
    <property type="project" value="UniProtKB-UniRule"/>
</dbReference>
<feature type="compositionally biased region" description="Basic and acidic residues" evidence="8">
    <location>
        <begin position="447"/>
        <end position="466"/>
    </location>
</feature>
<dbReference type="InterPro" id="IPR039657">
    <property type="entry name" value="Dimethylallyltransferase"/>
</dbReference>
<dbReference type="SUPFAM" id="SSF52540">
    <property type="entry name" value="P-loop containing nucleoside triphosphate hydrolases"/>
    <property type="match status" value="2"/>
</dbReference>
<dbReference type="PIRSF" id="PIRSF039110">
    <property type="entry name" value="IPP_transferase"/>
    <property type="match status" value="1"/>
</dbReference>
<dbReference type="GO" id="GO:0005524">
    <property type="term" value="F:ATP binding"/>
    <property type="evidence" value="ECO:0007669"/>
    <property type="project" value="UniProtKB-UniRule"/>
</dbReference>
<reference evidence="10" key="1">
    <citation type="submission" date="2016-04" db="EMBL/GenBank/DDBJ databases">
        <title>Comparative genomics of biotechnologically important yeasts.</title>
        <authorList>
            <consortium name="DOE Joint Genome Institute"/>
            <person name="Riley R."/>
            <person name="Haridas S."/>
            <person name="Wolfe K.H."/>
            <person name="Lopes M.R."/>
            <person name="Hittinger C.T."/>
            <person name="Goker M."/>
            <person name="Salamov A."/>
            <person name="Wisecaver J."/>
            <person name="Long T.M."/>
            <person name="Aerts A.L."/>
            <person name="Barry K."/>
            <person name="Choi C."/>
            <person name="Clum A."/>
            <person name="Coughlan A.Y."/>
            <person name="Deshpande S."/>
            <person name="Douglass A.P."/>
            <person name="Hanson S.J."/>
            <person name="Klenk H.-P."/>
            <person name="Labutti K."/>
            <person name="Lapidus A."/>
            <person name="Lindquist E."/>
            <person name="Lipzen A."/>
            <person name="Meier-Kolthoff J.P."/>
            <person name="Ohm R.A."/>
            <person name="Otillar R.P."/>
            <person name="Pangilinan J."/>
            <person name="Peng Y."/>
            <person name="Rokas A."/>
            <person name="Rosa C.A."/>
            <person name="Scheuner C."/>
            <person name="Sibirny A.A."/>
            <person name="Slot J.C."/>
            <person name="Stielow J.B."/>
            <person name="Sun H."/>
            <person name="Kurtzman C.P."/>
            <person name="Blackwell M."/>
            <person name="Grigoriev I.V."/>
            <person name="Jeffries T.W."/>
        </authorList>
    </citation>
    <scope>NUCLEOTIDE SEQUENCE [LARGE SCALE GENOMIC DNA]</scope>
    <source>
        <strain evidence="10">NRRL YB-2248</strain>
    </source>
</reference>
<dbReference type="EMBL" id="KV453869">
    <property type="protein sequence ID" value="ODV83009.1"/>
    <property type="molecule type" value="Genomic_DNA"/>
</dbReference>
<keyword evidence="4 5" id="KW-0067">ATP-binding</keyword>
<dbReference type="OrthoDB" id="775260at2759"/>
<sequence>MSSHSKIPLISIIGTTGVGKSQLSIHLASKFNGEIINADSMQMYQKIPQITNKHPIEERNGVIHHVMDHVSWDEEYFIHRFKKEALSAIEDIHSRGKIPIIVGGTHYYLQSLLFTNKTIETSSNDLMGDLVNDNNTEDRLTDVEKSILNGPVDLILKELKKLDPVISEKFHPNDHRRIRRALEICYATKKPASDIYNSQKKTEVDESSLRFNTLFFWLFSKPNSLDERLDARVDKMMDLGAIDELHELYQYYLQQGSDVELDRGVWQVIGFKEFLPYLTKNPDILSKNKNEVLNNLEFKECLDEMKLKTRRYARRQVKWIKTLLVPELANESKHEWINGGKVFVLDATNLTQWNEQVGERGEVICENFLNGELNASSSSLKQVPESLSDEKLGFVDPNKNFDQSKWKHYTCDVCLGKDFKPLVLVGDQYQDHLNSRKHRNALRKKDRGNARDEWIAKKAKQEAAEQ</sequence>
<dbReference type="InterPro" id="IPR030666">
    <property type="entry name" value="IPP_transferase_euk"/>
</dbReference>
<dbReference type="STRING" id="983967.A0A1E4SU28"/>
<gene>
    <name evidence="9" type="ORF">CANARDRAFT_30355</name>
</gene>
<dbReference type="Pfam" id="PF01715">
    <property type="entry name" value="IPPT"/>
    <property type="match status" value="1"/>
</dbReference>
<dbReference type="HAMAP" id="MF_00185">
    <property type="entry name" value="IPP_trans"/>
    <property type="match status" value="1"/>
</dbReference>
<evidence type="ECO:0000256" key="2">
    <source>
        <dbReference type="ARBA" id="ARBA00022679"/>
    </source>
</evidence>
<evidence type="ECO:0000313" key="10">
    <source>
        <dbReference type="Proteomes" id="UP000094801"/>
    </source>
</evidence>
<dbReference type="InterPro" id="IPR027417">
    <property type="entry name" value="P-loop_NTPase"/>
</dbReference>
<dbReference type="Gene3D" id="1.10.20.140">
    <property type="match status" value="1"/>
</dbReference>
<evidence type="ECO:0000256" key="8">
    <source>
        <dbReference type="SAM" id="MobiDB-lite"/>
    </source>
</evidence>
<dbReference type="Gene3D" id="3.40.50.300">
    <property type="entry name" value="P-loop containing nucleotide triphosphate hydrolases"/>
    <property type="match status" value="1"/>
</dbReference>
<protein>
    <recommendedName>
        <fullName evidence="5 6">tRNA dimethylallyltransferase</fullName>
        <ecNumber evidence="5 6">2.5.1.75</ecNumber>
    </recommendedName>
</protein>
<evidence type="ECO:0000256" key="7">
    <source>
        <dbReference type="RuleBase" id="RU003785"/>
    </source>
</evidence>
<keyword evidence="5" id="KW-0963">Cytoplasm</keyword>
<dbReference type="AlphaFoldDB" id="A0A1E4SU28"/>
<evidence type="ECO:0000256" key="6">
    <source>
        <dbReference type="RuleBase" id="RU003783"/>
    </source>
</evidence>
<dbReference type="Proteomes" id="UP000094801">
    <property type="component" value="Unassembled WGS sequence"/>
</dbReference>
<dbReference type="Gene3D" id="3.30.160.60">
    <property type="entry name" value="Classic Zinc Finger"/>
    <property type="match status" value="1"/>
</dbReference>